<dbReference type="PANTHER" id="PTHR30590">
    <property type="entry name" value="INNER MEMBRANE PROTEIN"/>
    <property type="match status" value="1"/>
</dbReference>
<dbReference type="InterPro" id="IPR052529">
    <property type="entry name" value="Bact_Transport_Assoc"/>
</dbReference>
<keyword evidence="1" id="KW-0472">Membrane</keyword>
<feature type="domain" description="DUF418" evidence="2">
    <location>
        <begin position="224"/>
        <end position="343"/>
    </location>
</feature>
<dbReference type="EMBL" id="CP018145">
    <property type="protein sequence ID" value="ASJ57165.1"/>
    <property type="molecule type" value="Genomic_DNA"/>
</dbReference>
<feature type="transmembrane region" description="Helical" evidence="1">
    <location>
        <begin position="20"/>
        <end position="41"/>
    </location>
</feature>
<keyword evidence="1" id="KW-1133">Transmembrane helix</keyword>
<dbReference type="Proteomes" id="UP000197781">
    <property type="component" value="Chromosome"/>
</dbReference>
<feature type="transmembrane region" description="Helical" evidence="1">
    <location>
        <begin position="234"/>
        <end position="257"/>
    </location>
</feature>
<feature type="transmembrane region" description="Helical" evidence="1">
    <location>
        <begin position="180"/>
        <end position="201"/>
    </location>
</feature>
<name>A0A220MQU7_9BACL</name>
<feature type="transmembrane region" description="Helical" evidence="1">
    <location>
        <begin position="277"/>
        <end position="294"/>
    </location>
</feature>
<dbReference type="Pfam" id="PF04235">
    <property type="entry name" value="DUF418"/>
    <property type="match status" value="1"/>
</dbReference>
<evidence type="ECO:0000313" key="3">
    <source>
        <dbReference type="EMBL" id="ASJ57165.1"/>
    </source>
</evidence>
<dbReference type="InterPro" id="IPR007349">
    <property type="entry name" value="DUF418"/>
</dbReference>
<evidence type="ECO:0000256" key="1">
    <source>
        <dbReference type="SAM" id="Phobius"/>
    </source>
</evidence>
<evidence type="ECO:0000259" key="2">
    <source>
        <dbReference type="Pfam" id="PF04235"/>
    </source>
</evidence>
<feature type="transmembrane region" description="Helical" evidence="1">
    <location>
        <begin position="306"/>
        <end position="326"/>
    </location>
</feature>
<proteinExistence type="predicted"/>
<feature type="transmembrane region" description="Helical" evidence="1">
    <location>
        <begin position="139"/>
        <end position="168"/>
    </location>
</feature>
<accession>A0A220MQU7</accession>
<sequence>MGLKENAPTMNQRINTLDTVRGFALMGILLVNIVPLLYAQTPEIGSVDHLLFQFFNFFVESRFFVIFSFLFGVGFYIFISRAKAKGANSTVLFIRRLIALLALGFVHKMFHPGEALFIYAIFGFILLPFYRLKPRTNLIIGLILSIAVCATGFKALLVLPLFILGLAVGQYGVFQDIPRFLPVIKIVQGVTFVLSLIGLFIQYRLNPADPAMGGANLVVDDTISEETLQQLMNYTIALTSTGLAMAAFYTTTLIRLLQNKTAQTILSPLTSYGRMALTNYVGQTVLILVGGYLFDWFGNLGYLKTTLICLGIYVAQMVLSVLWLSVFRMGPLEWIWRLFTYMKITPLRK</sequence>
<organism evidence="3 4">
    <name type="scientific">Brevibacillus formosus</name>
    <dbReference type="NCBI Taxonomy" id="54913"/>
    <lineage>
        <taxon>Bacteria</taxon>
        <taxon>Bacillati</taxon>
        <taxon>Bacillota</taxon>
        <taxon>Bacilli</taxon>
        <taxon>Bacillales</taxon>
        <taxon>Paenibacillaceae</taxon>
        <taxon>Brevibacillus</taxon>
    </lineage>
</organism>
<reference evidence="3 4" key="1">
    <citation type="submission" date="2016-11" db="EMBL/GenBank/DDBJ databases">
        <authorList>
            <person name="Jaros S."/>
            <person name="Januszkiewicz K."/>
            <person name="Wedrychowicz H."/>
        </authorList>
    </citation>
    <scope>NUCLEOTIDE SEQUENCE [LARGE SCALE GENOMIC DNA]</scope>
    <source>
        <strain evidence="3 4">NF2</strain>
    </source>
</reference>
<dbReference type="PANTHER" id="PTHR30590:SF3">
    <property type="entry name" value="HYPOTHETICAL MEMBRANE SPANNING PROTEIN"/>
    <property type="match status" value="1"/>
</dbReference>
<gene>
    <name evidence="3" type="ORF">BP422_28875</name>
</gene>
<dbReference type="KEGG" id="bfm:BP422_28875"/>
<feature type="transmembrane region" description="Helical" evidence="1">
    <location>
        <begin position="91"/>
        <end position="110"/>
    </location>
</feature>
<feature type="transmembrane region" description="Helical" evidence="1">
    <location>
        <begin position="116"/>
        <end position="132"/>
    </location>
</feature>
<dbReference type="AlphaFoldDB" id="A0A220MQU7"/>
<dbReference type="RefSeq" id="WP_088910627.1">
    <property type="nucleotide sequence ID" value="NZ_CP018145.1"/>
</dbReference>
<protein>
    <recommendedName>
        <fullName evidence="2">DUF418 domain-containing protein</fullName>
    </recommendedName>
</protein>
<keyword evidence="1" id="KW-0812">Transmembrane</keyword>
<evidence type="ECO:0000313" key="4">
    <source>
        <dbReference type="Proteomes" id="UP000197781"/>
    </source>
</evidence>
<feature type="transmembrane region" description="Helical" evidence="1">
    <location>
        <begin position="61"/>
        <end position="79"/>
    </location>
</feature>